<keyword evidence="1" id="KW-1185">Reference proteome</keyword>
<dbReference type="AlphaFoldDB" id="A0A915I9S7"/>
<name>A0A915I9S7_ROMCU</name>
<evidence type="ECO:0000313" key="2">
    <source>
        <dbReference type="WBParaSite" id="nRc.2.0.1.t10523-RA"/>
    </source>
</evidence>
<dbReference type="Proteomes" id="UP000887565">
    <property type="component" value="Unplaced"/>
</dbReference>
<evidence type="ECO:0000313" key="1">
    <source>
        <dbReference type="Proteomes" id="UP000887565"/>
    </source>
</evidence>
<accession>A0A915I9S7</accession>
<protein>
    <submittedName>
        <fullName evidence="2">Uncharacterized protein</fullName>
    </submittedName>
</protein>
<proteinExistence type="predicted"/>
<organism evidence="1 2">
    <name type="scientific">Romanomermis culicivorax</name>
    <name type="common">Nematode worm</name>
    <dbReference type="NCBI Taxonomy" id="13658"/>
    <lineage>
        <taxon>Eukaryota</taxon>
        <taxon>Metazoa</taxon>
        <taxon>Ecdysozoa</taxon>
        <taxon>Nematoda</taxon>
        <taxon>Enoplea</taxon>
        <taxon>Dorylaimia</taxon>
        <taxon>Mermithida</taxon>
        <taxon>Mermithoidea</taxon>
        <taxon>Mermithidae</taxon>
        <taxon>Romanomermis</taxon>
    </lineage>
</organism>
<dbReference type="WBParaSite" id="nRc.2.0.1.t10523-RA">
    <property type="protein sequence ID" value="nRc.2.0.1.t10523-RA"/>
    <property type="gene ID" value="nRc.2.0.1.g10523"/>
</dbReference>
<reference evidence="2" key="1">
    <citation type="submission" date="2022-11" db="UniProtKB">
        <authorList>
            <consortium name="WormBaseParasite"/>
        </authorList>
    </citation>
    <scope>IDENTIFICATION</scope>
</reference>
<sequence length="88" mass="10513">MLQFSSEDRGNFLRKVIEIFVEKCRIFNRKISKKQCNTRSTSPTLLFIFDSEFISMIDEILKIVIVRRPRKSTSKARSLHFGHFLFER</sequence>